<dbReference type="PANTHER" id="PTHR30468">
    <property type="entry name" value="ALPHA-KETOGLUTARATE-DEPENDENT SULFONATE DIOXYGENASE"/>
    <property type="match status" value="1"/>
</dbReference>
<dbReference type="Proteomes" id="UP001501074">
    <property type="component" value="Unassembled WGS sequence"/>
</dbReference>
<dbReference type="SUPFAM" id="SSF51197">
    <property type="entry name" value="Clavaminate synthase-like"/>
    <property type="match status" value="1"/>
</dbReference>
<comment type="similarity">
    <text evidence="1">Belongs to the TfdA dioxygenase family.</text>
</comment>
<dbReference type="InterPro" id="IPR003819">
    <property type="entry name" value="TauD/TfdA-like"/>
</dbReference>
<dbReference type="PANTHER" id="PTHR30468:SF1">
    <property type="entry name" value="ALPHA-KETOGLUTARATE-DEPENDENT SULFONATE DIOXYGENASE"/>
    <property type="match status" value="1"/>
</dbReference>
<keyword evidence="3 7" id="KW-0223">Dioxygenase</keyword>
<dbReference type="Pfam" id="PF02668">
    <property type="entry name" value="TauD"/>
    <property type="match status" value="1"/>
</dbReference>
<sequence>MHTAVLRPIGVTLTDLPLSDVTHSSVPHLRRLLAEHGVVILPGQNADDQAFRAFLQRFGPLMFTPGETPVERFPDLNVISNVGRTTPPRSVFHVDTSYVSKPPAYTALRAVAIPRRGGQTLFTNQYRAYETLTGEVRNRLRGRTVRHVVSGVPAGQAGTQTEAEHPVFRRHPISGRTSLYLSTPQRCVAISGLDEAEAQETIAALYAHSTLAGNVLRHTWSPGDVVIWDNGVVLHRADHHDVSGDRVMHRGLVAA</sequence>
<dbReference type="RefSeq" id="WP_231486259.1">
    <property type="nucleotide sequence ID" value="NZ_BAAAZO010000002.1"/>
</dbReference>
<proteinExistence type="inferred from homology"/>
<evidence type="ECO:0000256" key="2">
    <source>
        <dbReference type="ARBA" id="ARBA00022723"/>
    </source>
</evidence>
<feature type="domain" description="TauD/TfdA-like" evidence="6">
    <location>
        <begin position="9"/>
        <end position="251"/>
    </location>
</feature>
<keyword evidence="5" id="KW-0408">Iron</keyword>
<keyword evidence="4" id="KW-0560">Oxidoreductase</keyword>
<keyword evidence="8" id="KW-1185">Reference proteome</keyword>
<dbReference type="Gene3D" id="3.60.130.10">
    <property type="entry name" value="Clavaminate synthase-like"/>
    <property type="match status" value="1"/>
</dbReference>
<dbReference type="EMBL" id="BAAAZO010000002">
    <property type="protein sequence ID" value="GAA3600482.1"/>
    <property type="molecule type" value="Genomic_DNA"/>
</dbReference>
<evidence type="ECO:0000259" key="6">
    <source>
        <dbReference type="Pfam" id="PF02668"/>
    </source>
</evidence>
<reference evidence="8" key="1">
    <citation type="journal article" date="2019" name="Int. J. Syst. Evol. Microbiol.">
        <title>The Global Catalogue of Microorganisms (GCM) 10K type strain sequencing project: providing services to taxonomists for standard genome sequencing and annotation.</title>
        <authorList>
            <consortium name="The Broad Institute Genomics Platform"/>
            <consortium name="The Broad Institute Genome Sequencing Center for Infectious Disease"/>
            <person name="Wu L."/>
            <person name="Ma J."/>
        </authorList>
    </citation>
    <scope>NUCLEOTIDE SEQUENCE [LARGE SCALE GENOMIC DNA]</scope>
    <source>
        <strain evidence="8">JCM 16902</strain>
    </source>
</reference>
<gene>
    <name evidence="7" type="ORF">GCM10022223_15100</name>
</gene>
<comment type="caution">
    <text evidence="7">The sequence shown here is derived from an EMBL/GenBank/DDBJ whole genome shotgun (WGS) entry which is preliminary data.</text>
</comment>
<evidence type="ECO:0000256" key="5">
    <source>
        <dbReference type="ARBA" id="ARBA00023004"/>
    </source>
</evidence>
<accession>A0ABP6ZAW6</accession>
<evidence type="ECO:0000256" key="3">
    <source>
        <dbReference type="ARBA" id="ARBA00022964"/>
    </source>
</evidence>
<evidence type="ECO:0000256" key="1">
    <source>
        <dbReference type="ARBA" id="ARBA00005896"/>
    </source>
</evidence>
<organism evidence="7 8">
    <name type="scientific">Kineosporia mesophila</name>
    <dbReference type="NCBI Taxonomy" id="566012"/>
    <lineage>
        <taxon>Bacteria</taxon>
        <taxon>Bacillati</taxon>
        <taxon>Actinomycetota</taxon>
        <taxon>Actinomycetes</taxon>
        <taxon>Kineosporiales</taxon>
        <taxon>Kineosporiaceae</taxon>
        <taxon>Kineosporia</taxon>
    </lineage>
</organism>
<keyword evidence="2" id="KW-0479">Metal-binding</keyword>
<evidence type="ECO:0000313" key="7">
    <source>
        <dbReference type="EMBL" id="GAA3600482.1"/>
    </source>
</evidence>
<evidence type="ECO:0000256" key="4">
    <source>
        <dbReference type="ARBA" id="ARBA00023002"/>
    </source>
</evidence>
<dbReference type="InterPro" id="IPR051323">
    <property type="entry name" value="AtsK-like"/>
</dbReference>
<protein>
    <submittedName>
        <fullName evidence="7">TauD/TfdA family dioxygenase</fullName>
    </submittedName>
</protein>
<evidence type="ECO:0000313" key="8">
    <source>
        <dbReference type="Proteomes" id="UP001501074"/>
    </source>
</evidence>
<dbReference type="InterPro" id="IPR042098">
    <property type="entry name" value="TauD-like_sf"/>
</dbReference>
<dbReference type="GO" id="GO:0051213">
    <property type="term" value="F:dioxygenase activity"/>
    <property type="evidence" value="ECO:0007669"/>
    <property type="project" value="UniProtKB-KW"/>
</dbReference>
<name>A0ABP6ZAW6_9ACTN</name>